<name>L8JP47_9BACT</name>
<gene>
    <name evidence="1" type="ORF">C900_05330</name>
</gene>
<comment type="caution">
    <text evidence="1">The sequence shown here is derived from an EMBL/GenBank/DDBJ whole genome shotgun (WGS) entry which is preliminary data.</text>
</comment>
<dbReference type="AlphaFoldDB" id="L8JP47"/>
<evidence type="ECO:0000313" key="1">
    <source>
        <dbReference type="EMBL" id="ELR69259.1"/>
    </source>
</evidence>
<dbReference type="EMBL" id="AMZN01000081">
    <property type="protein sequence ID" value="ELR69259.1"/>
    <property type="molecule type" value="Genomic_DNA"/>
</dbReference>
<protein>
    <submittedName>
        <fullName evidence="1">Uncharacterized protein</fullName>
    </submittedName>
</protein>
<dbReference type="STRING" id="1237149.C900_05330"/>
<accession>L8JP47</accession>
<proteinExistence type="predicted"/>
<keyword evidence="2" id="KW-1185">Reference proteome</keyword>
<evidence type="ECO:0000313" key="2">
    <source>
        <dbReference type="Proteomes" id="UP000011135"/>
    </source>
</evidence>
<organism evidence="1 2">
    <name type="scientific">Fulvivirga imtechensis AK7</name>
    <dbReference type="NCBI Taxonomy" id="1237149"/>
    <lineage>
        <taxon>Bacteria</taxon>
        <taxon>Pseudomonadati</taxon>
        <taxon>Bacteroidota</taxon>
        <taxon>Cytophagia</taxon>
        <taxon>Cytophagales</taxon>
        <taxon>Fulvivirgaceae</taxon>
        <taxon>Fulvivirga</taxon>
    </lineage>
</organism>
<sequence>MVDYQHSKKYQCFSSAKLEYCLAGSQMRFSFMEFAIGSKS</sequence>
<reference evidence="1 2" key="1">
    <citation type="submission" date="2012-12" db="EMBL/GenBank/DDBJ databases">
        <title>Genome assembly of Fulvivirga imtechensis AK7.</title>
        <authorList>
            <person name="Nupur N."/>
            <person name="Khatri I."/>
            <person name="Kumar R."/>
            <person name="Subramanian S."/>
            <person name="Pinnaka A."/>
        </authorList>
    </citation>
    <scope>NUCLEOTIDE SEQUENCE [LARGE SCALE GENOMIC DNA]</scope>
    <source>
        <strain evidence="1 2">AK7</strain>
    </source>
</reference>
<dbReference type="Proteomes" id="UP000011135">
    <property type="component" value="Unassembled WGS sequence"/>
</dbReference>